<dbReference type="GO" id="GO:0015562">
    <property type="term" value="F:efflux transmembrane transporter activity"/>
    <property type="evidence" value="ECO:0007669"/>
    <property type="project" value="InterPro"/>
</dbReference>
<evidence type="ECO:0000256" key="5">
    <source>
        <dbReference type="ARBA" id="ARBA00022692"/>
    </source>
</evidence>
<dbReference type="Gene3D" id="1.20.1600.10">
    <property type="entry name" value="Outer membrane efflux proteins (OEP)"/>
    <property type="match status" value="1"/>
</dbReference>
<evidence type="ECO:0000256" key="8">
    <source>
        <dbReference type="SAM" id="SignalP"/>
    </source>
</evidence>
<reference evidence="9" key="1">
    <citation type="submission" date="2020-01" db="EMBL/GenBank/DDBJ databases">
        <authorList>
            <person name="Meier V. D."/>
            <person name="Meier V D."/>
        </authorList>
    </citation>
    <scope>NUCLEOTIDE SEQUENCE</scope>
    <source>
        <strain evidence="9">HLG_WM_MAG_01</strain>
    </source>
</reference>
<comment type="similarity">
    <text evidence="2">Belongs to the outer membrane factor (OMF) (TC 1.B.17) family.</text>
</comment>
<feature type="chain" id="PRO_5027896744" evidence="8">
    <location>
        <begin position="19"/>
        <end position="415"/>
    </location>
</feature>
<keyword evidence="5" id="KW-0812">Transmembrane</keyword>
<protein>
    <submittedName>
        <fullName evidence="9">Probable outer membrane component of multidrug efflux pump</fullName>
    </submittedName>
</protein>
<dbReference type="GO" id="GO:0015288">
    <property type="term" value="F:porin activity"/>
    <property type="evidence" value="ECO:0007669"/>
    <property type="project" value="TreeGrafter"/>
</dbReference>
<evidence type="ECO:0000313" key="9">
    <source>
        <dbReference type="EMBL" id="CAA6811090.1"/>
    </source>
</evidence>
<evidence type="ECO:0000256" key="7">
    <source>
        <dbReference type="ARBA" id="ARBA00023237"/>
    </source>
</evidence>
<keyword evidence="4" id="KW-1134">Transmembrane beta strand</keyword>
<gene>
    <name evidence="9" type="ORF">HELGO_WM136</name>
</gene>
<dbReference type="Pfam" id="PF02321">
    <property type="entry name" value="OEP"/>
    <property type="match status" value="2"/>
</dbReference>
<dbReference type="AlphaFoldDB" id="A0A6S6T6S0"/>
<sequence>MIYTRLLLLSLLPLFAFSQTYSLKNLVQHANKNNKNIYAKELLSKSKLKEVDAQKSTFWPTLDVGGSYTHLSQNSLVSPGKTTTGYVNVAMDIYDGGRKEALQRAKEYAYEASLFERKAFEKSVTLDIVNRFYTVKKYQANLHALREKAKDLHAHIKRMQKFEGAGLAMQDEVDKLQAVYDDNDYSIESIKLAIVTGLDNIGLQSGQSVSKLKKSYIKEPKNVRFEPFESIKIVDANVNALQENAKAIDAGYQPQVKVENTYSKMNYGDTVDSGFGDILQDHQNTLQFSVNMRLFDNGKMKKEKEALQYQKLALQSENEQMLSKQKMNFKLAKKQMKTIRTQLKSAKSGLRAATSSYRTIMKQYEEGLVDHVTYLDALSDKSAALSRVKEVAYDYEITKSIYYYYAGKDPKEFIK</sequence>
<organism evidence="9">
    <name type="scientific">uncultured Sulfurovum sp</name>
    <dbReference type="NCBI Taxonomy" id="269237"/>
    <lineage>
        <taxon>Bacteria</taxon>
        <taxon>Pseudomonadati</taxon>
        <taxon>Campylobacterota</taxon>
        <taxon>Epsilonproteobacteria</taxon>
        <taxon>Campylobacterales</taxon>
        <taxon>Sulfurovaceae</taxon>
        <taxon>Sulfurovum</taxon>
        <taxon>environmental samples</taxon>
    </lineage>
</organism>
<dbReference type="SUPFAM" id="SSF56954">
    <property type="entry name" value="Outer membrane efflux proteins (OEP)"/>
    <property type="match status" value="1"/>
</dbReference>
<evidence type="ECO:0000256" key="6">
    <source>
        <dbReference type="ARBA" id="ARBA00023136"/>
    </source>
</evidence>
<dbReference type="InterPro" id="IPR051906">
    <property type="entry name" value="TolC-like"/>
</dbReference>
<comment type="subcellular location">
    <subcellularLocation>
        <location evidence="1">Cell outer membrane</location>
    </subcellularLocation>
</comment>
<name>A0A6S6T6S0_9BACT</name>
<keyword evidence="3" id="KW-0813">Transport</keyword>
<dbReference type="GO" id="GO:1990281">
    <property type="term" value="C:efflux pump complex"/>
    <property type="evidence" value="ECO:0007669"/>
    <property type="project" value="TreeGrafter"/>
</dbReference>
<dbReference type="InterPro" id="IPR003423">
    <property type="entry name" value="OMP_efflux"/>
</dbReference>
<feature type="signal peptide" evidence="8">
    <location>
        <begin position="1"/>
        <end position="18"/>
    </location>
</feature>
<evidence type="ECO:0000256" key="3">
    <source>
        <dbReference type="ARBA" id="ARBA00022448"/>
    </source>
</evidence>
<keyword evidence="6" id="KW-0472">Membrane</keyword>
<evidence type="ECO:0000256" key="2">
    <source>
        <dbReference type="ARBA" id="ARBA00007613"/>
    </source>
</evidence>
<accession>A0A6S6T6S0</accession>
<dbReference type="EMBL" id="CACVAS010000058">
    <property type="protein sequence ID" value="CAA6811090.1"/>
    <property type="molecule type" value="Genomic_DNA"/>
</dbReference>
<evidence type="ECO:0000256" key="1">
    <source>
        <dbReference type="ARBA" id="ARBA00004442"/>
    </source>
</evidence>
<proteinExistence type="inferred from homology"/>
<dbReference type="PANTHER" id="PTHR30026">
    <property type="entry name" value="OUTER MEMBRANE PROTEIN TOLC"/>
    <property type="match status" value="1"/>
</dbReference>
<keyword evidence="8" id="KW-0732">Signal</keyword>
<dbReference type="PANTHER" id="PTHR30026:SF20">
    <property type="entry name" value="OUTER MEMBRANE PROTEIN TOLC"/>
    <property type="match status" value="1"/>
</dbReference>
<dbReference type="GO" id="GO:0009279">
    <property type="term" value="C:cell outer membrane"/>
    <property type="evidence" value="ECO:0007669"/>
    <property type="project" value="UniProtKB-SubCell"/>
</dbReference>
<keyword evidence="7" id="KW-0998">Cell outer membrane</keyword>
<evidence type="ECO:0000256" key="4">
    <source>
        <dbReference type="ARBA" id="ARBA00022452"/>
    </source>
</evidence>